<gene>
    <name evidence="4" type="ORF">CUNI_LOCUS11861</name>
</gene>
<dbReference type="InterPro" id="IPR001079">
    <property type="entry name" value="Galectin_CRD"/>
</dbReference>
<evidence type="ECO:0000256" key="1">
    <source>
        <dbReference type="ARBA" id="ARBA00022734"/>
    </source>
</evidence>
<dbReference type="PANTHER" id="PTHR11346">
    <property type="entry name" value="GALECTIN"/>
    <property type="match status" value="1"/>
</dbReference>
<keyword evidence="5" id="KW-1185">Reference proteome</keyword>
<sequence length="111" mass="12753">FNVNLVCGGSQPEHHDVAFTFDVRFNFSSNRNQVVRTHKAGGSWGPEELDQSYFPFSGNVPFEIVIIVEHHGFKIHVNGQHFTDFHHRIHPIQRITHLNVEGDVRLTQVKV</sequence>
<dbReference type="PANTHER" id="PTHR11346:SF176">
    <property type="entry name" value="32 KDA BETA-GALACTOSIDE-BINDING LECTIN LEC-3"/>
    <property type="match status" value="1"/>
</dbReference>
<dbReference type="EMBL" id="CAJHNH020002324">
    <property type="protein sequence ID" value="CAG5126303.1"/>
    <property type="molecule type" value="Genomic_DNA"/>
</dbReference>
<reference evidence="4" key="1">
    <citation type="submission" date="2021-04" db="EMBL/GenBank/DDBJ databases">
        <authorList>
            <consortium name="Molecular Ecology Group"/>
        </authorList>
    </citation>
    <scope>NUCLEOTIDE SEQUENCE</scope>
</reference>
<dbReference type="InterPro" id="IPR044156">
    <property type="entry name" value="Galectin-like"/>
</dbReference>
<dbReference type="SMART" id="SM00276">
    <property type="entry name" value="GLECT"/>
    <property type="match status" value="1"/>
</dbReference>
<keyword evidence="1 2" id="KW-0430">Lectin</keyword>
<dbReference type="PROSITE" id="PS51304">
    <property type="entry name" value="GALECTIN"/>
    <property type="match status" value="1"/>
</dbReference>
<dbReference type="Gene3D" id="2.60.120.200">
    <property type="match status" value="1"/>
</dbReference>
<dbReference type="AlphaFoldDB" id="A0A8S3ZAG1"/>
<dbReference type="OrthoDB" id="6147920at2759"/>
<evidence type="ECO:0000313" key="4">
    <source>
        <dbReference type="EMBL" id="CAG5126303.1"/>
    </source>
</evidence>
<dbReference type="GO" id="GO:0030246">
    <property type="term" value="F:carbohydrate binding"/>
    <property type="evidence" value="ECO:0007669"/>
    <property type="project" value="UniProtKB-UniRule"/>
</dbReference>
<name>A0A8S3ZAG1_9EUPU</name>
<feature type="domain" description="Galectin" evidence="3">
    <location>
        <begin position="1"/>
        <end position="111"/>
    </location>
</feature>
<dbReference type="CDD" id="cd00070">
    <property type="entry name" value="GLECT"/>
    <property type="match status" value="1"/>
</dbReference>
<evidence type="ECO:0000259" key="3">
    <source>
        <dbReference type="PROSITE" id="PS51304"/>
    </source>
</evidence>
<evidence type="ECO:0000256" key="2">
    <source>
        <dbReference type="RuleBase" id="RU102079"/>
    </source>
</evidence>
<dbReference type="SUPFAM" id="SSF49899">
    <property type="entry name" value="Concanavalin A-like lectins/glucanases"/>
    <property type="match status" value="1"/>
</dbReference>
<comment type="caution">
    <text evidence="4">The sequence shown here is derived from an EMBL/GenBank/DDBJ whole genome shotgun (WGS) entry which is preliminary data.</text>
</comment>
<organism evidence="4 5">
    <name type="scientific">Candidula unifasciata</name>
    <dbReference type="NCBI Taxonomy" id="100452"/>
    <lineage>
        <taxon>Eukaryota</taxon>
        <taxon>Metazoa</taxon>
        <taxon>Spiralia</taxon>
        <taxon>Lophotrochozoa</taxon>
        <taxon>Mollusca</taxon>
        <taxon>Gastropoda</taxon>
        <taxon>Heterobranchia</taxon>
        <taxon>Euthyneura</taxon>
        <taxon>Panpulmonata</taxon>
        <taxon>Eupulmonata</taxon>
        <taxon>Stylommatophora</taxon>
        <taxon>Helicina</taxon>
        <taxon>Helicoidea</taxon>
        <taxon>Geomitridae</taxon>
        <taxon>Candidula</taxon>
    </lineage>
</organism>
<feature type="non-terminal residue" evidence="4">
    <location>
        <position position="111"/>
    </location>
</feature>
<evidence type="ECO:0000313" key="5">
    <source>
        <dbReference type="Proteomes" id="UP000678393"/>
    </source>
</evidence>
<dbReference type="Pfam" id="PF00337">
    <property type="entry name" value="Gal-bind_lectin"/>
    <property type="match status" value="1"/>
</dbReference>
<proteinExistence type="predicted"/>
<dbReference type="Proteomes" id="UP000678393">
    <property type="component" value="Unassembled WGS sequence"/>
</dbReference>
<accession>A0A8S3ZAG1</accession>
<protein>
    <recommendedName>
        <fullName evidence="2">Galectin</fullName>
    </recommendedName>
</protein>
<dbReference type="InterPro" id="IPR013320">
    <property type="entry name" value="ConA-like_dom_sf"/>
</dbReference>
<dbReference type="SMART" id="SM00908">
    <property type="entry name" value="Gal-bind_lectin"/>
    <property type="match status" value="1"/>
</dbReference>